<feature type="domain" description="Telomere repeat-binding factor dimerisation" evidence="5">
    <location>
        <begin position="225"/>
        <end position="454"/>
    </location>
</feature>
<feature type="compositionally biased region" description="Polar residues" evidence="4">
    <location>
        <begin position="755"/>
        <end position="780"/>
    </location>
</feature>
<dbReference type="SUPFAM" id="SSF46689">
    <property type="entry name" value="Homeodomain-like"/>
    <property type="match status" value="1"/>
</dbReference>
<dbReference type="GO" id="GO:0003691">
    <property type="term" value="F:double-stranded telomeric DNA binding"/>
    <property type="evidence" value="ECO:0007669"/>
    <property type="project" value="TreeGrafter"/>
</dbReference>
<sequence length="838" mass="92525">MAEPDQISEGHESPGSSNKRQLHEVDHSDRSPRPEDTNGTKRPRTDQSRSPSPGPDDDNNFDDALLELEDDEQLRFLAQHLEQVAQEPKDKEKPQNEAVDASNRAPTVERVPETDNQQAQTHDQVHNQVQNHAQNQVQVDIRDQVHDQTQNRVQKQAPSHVPSQIHSHVPSHVAGQVQDQAPNQVDNRKQAEHLERRTVVSQDALFADPIEQQIIRGDPLAALKVHTLPVLDNLSTQILRVISQPQEQILAALTEPESPDGMAFQRLLNLFNQAKLYYSEEPFLTPDNIGERICRSKKQRAVLQRTNLATFVCAILGRIEVGFFHLNQHFLDAFVAESGRLLKVQGALYLELKTQAFISALRQHEDPTAVPQQAVQDIVKDLFPLDMKEKLLARRKNAAILTPSEADFVSRCQRRRETLMMCTNVNEVATKYEWLTFIRDLCEYIAKNASLVYNPDSLSIYTSMSTGSTTQGPPGTDMAATQARNYQNQGAVAASRGHGSTTLTGSSQFNSAQHDAHNPGSLDPHSRASTSEPGVEGHSSAASMPPDQKYVPTGIYTGVVKAYPRRHWSREEEEALLNGLERVRGPYWSQILELHGAGGTISEVLKDRTQVQLKDKARNLKVAYIKSGQEVPTVLNYVTGDVKRFNKRRANPPDNGPVQRAPIQQHQPPRMPPQAQMQPGPLPSMQASAESRPGQGQAQPQPQSQSQSQPQSHNQPPSSQPSHLSQTPVSSSPSSSSANLTAGAPATSGHDSDNNKPLTAVSATFTGSQHRLASPPQSKSAPDHHGNDEANADHDKDSTDNNAQKEADFSMPLDGDANIEQLLQSVGEFIKTNRDKSD</sequence>
<feature type="region of interest" description="Disordered" evidence="4">
    <location>
        <begin position="646"/>
        <end position="820"/>
    </location>
</feature>
<dbReference type="CDD" id="cd11660">
    <property type="entry name" value="SANT_TRF"/>
    <property type="match status" value="1"/>
</dbReference>
<evidence type="ECO:0000256" key="3">
    <source>
        <dbReference type="ARBA" id="ARBA00023306"/>
    </source>
</evidence>
<accession>A0A060T1H6</accession>
<feature type="compositionally biased region" description="Basic and acidic residues" evidence="4">
    <location>
        <begin position="781"/>
        <end position="808"/>
    </location>
</feature>
<evidence type="ECO:0000256" key="1">
    <source>
        <dbReference type="ARBA" id="ARBA00023125"/>
    </source>
</evidence>
<gene>
    <name evidence="6" type="ORF">GNLVRS02_ARAD1C24794g</name>
</gene>
<reference evidence="6" key="1">
    <citation type="submission" date="2014-02" db="EMBL/GenBank/DDBJ databases">
        <authorList>
            <person name="Genoscope - CEA"/>
        </authorList>
    </citation>
    <scope>NUCLEOTIDE SEQUENCE</scope>
    <source>
        <strain evidence="6">LS3</strain>
    </source>
</reference>
<feature type="compositionally biased region" description="Polar residues" evidence="4">
    <location>
        <begin position="498"/>
        <end position="513"/>
    </location>
</feature>
<dbReference type="EMBL" id="HG937693">
    <property type="protein sequence ID" value="CDP34975.1"/>
    <property type="molecule type" value="Genomic_DNA"/>
</dbReference>
<evidence type="ECO:0000313" key="6">
    <source>
        <dbReference type="EMBL" id="CDP34975.1"/>
    </source>
</evidence>
<keyword evidence="2" id="KW-0539">Nucleus</keyword>
<proteinExistence type="predicted"/>
<feature type="compositionally biased region" description="Low complexity" evidence="4">
    <location>
        <begin position="662"/>
        <end position="679"/>
    </location>
</feature>
<evidence type="ECO:0000256" key="2">
    <source>
        <dbReference type="ARBA" id="ARBA00023242"/>
    </source>
</evidence>
<dbReference type="GO" id="GO:0042803">
    <property type="term" value="F:protein homodimerization activity"/>
    <property type="evidence" value="ECO:0007669"/>
    <property type="project" value="InterPro"/>
</dbReference>
<dbReference type="Pfam" id="PF08558">
    <property type="entry name" value="TRF"/>
    <property type="match status" value="1"/>
</dbReference>
<organism evidence="6">
    <name type="scientific">Blastobotrys adeninivorans</name>
    <name type="common">Yeast</name>
    <name type="synonym">Arxula adeninivorans</name>
    <dbReference type="NCBI Taxonomy" id="409370"/>
    <lineage>
        <taxon>Eukaryota</taxon>
        <taxon>Fungi</taxon>
        <taxon>Dikarya</taxon>
        <taxon>Ascomycota</taxon>
        <taxon>Saccharomycotina</taxon>
        <taxon>Dipodascomycetes</taxon>
        <taxon>Dipodascales</taxon>
        <taxon>Trichomonascaceae</taxon>
        <taxon>Blastobotrys</taxon>
    </lineage>
</organism>
<evidence type="ECO:0000256" key="4">
    <source>
        <dbReference type="SAM" id="MobiDB-lite"/>
    </source>
</evidence>
<evidence type="ECO:0000259" key="5">
    <source>
        <dbReference type="Pfam" id="PF08558"/>
    </source>
</evidence>
<dbReference type="InterPro" id="IPR009057">
    <property type="entry name" value="Homeodomain-like_sf"/>
</dbReference>
<keyword evidence="3" id="KW-0131">Cell cycle</keyword>
<dbReference type="InterPro" id="IPR013867">
    <property type="entry name" value="Telomere_rpt-bd_fac_dimer_dom"/>
</dbReference>
<feature type="compositionally biased region" description="Basic and acidic residues" evidence="4">
    <location>
        <begin position="21"/>
        <end position="47"/>
    </location>
</feature>
<dbReference type="PANTHER" id="PTHR47807">
    <property type="entry name" value="PROTEIN TBF1"/>
    <property type="match status" value="1"/>
</dbReference>
<dbReference type="Gene3D" id="1.10.10.60">
    <property type="entry name" value="Homeodomain-like"/>
    <property type="match status" value="1"/>
</dbReference>
<reference evidence="6" key="2">
    <citation type="submission" date="2014-06" db="EMBL/GenBank/DDBJ databases">
        <title>The complete genome of Blastobotrys (Arxula) adeninivorans LS3 - a yeast of biotechnological interest.</title>
        <authorList>
            <person name="Kunze G."/>
            <person name="Gaillardin C."/>
            <person name="Czernicka M."/>
            <person name="Durrens P."/>
            <person name="Martin T."/>
            <person name="Boer E."/>
            <person name="Gabaldon T."/>
            <person name="Cruz J."/>
            <person name="Talla E."/>
            <person name="Marck C."/>
            <person name="Goffeau A."/>
            <person name="Barbe V."/>
            <person name="Baret P."/>
            <person name="Baronian K."/>
            <person name="Beier S."/>
            <person name="Bleykasten C."/>
            <person name="Bode R."/>
            <person name="Casaregola S."/>
            <person name="Despons L."/>
            <person name="Fairhead C."/>
            <person name="Giersberg M."/>
            <person name="Gierski P."/>
            <person name="Hahnel U."/>
            <person name="Hartmann A."/>
            <person name="Jankowska D."/>
            <person name="Jubin C."/>
            <person name="Jung P."/>
            <person name="Lafontaine I."/>
            <person name="Leh-Louis V."/>
            <person name="Lemaire M."/>
            <person name="Marcet-Houben M."/>
            <person name="Mascher M."/>
            <person name="Morel G."/>
            <person name="Richard G.-F."/>
            <person name="Riechen J."/>
            <person name="Sacerdot C."/>
            <person name="Sarkar A."/>
            <person name="Savel G."/>
            <person name="Schacherer J."/>
            <person name="Sherman D."/>
            <person name="Straub M.-L."/>
            <person name="Stein N."/>
            <person name="Thierry A."/>
            <person name="Trautwein-Schult A."/>
            <person name="Westhof E."/>
            <person name="Worch S."/>
            <person name="Dujon B."/>
            <person name="Souciet J.-L."/>
            <person name="Wincker P."/>
            <person name="Scholz U."/>
            <person name="Neuveglise N."/>
        </authorList>
    </citation>
    <scope>NUCLEOTIDE SEQUENCE</scope>
    <source>
        <strain evidence="6">LS3</strain>
    </source>
</reference>
<dbReference type="PANTHER" id="PTHR47807:SF1">
    <property type="entry name" value="PROTEIN TBF1"/>
    <property type="match status" value="1"/>
</dbReference>
<dbReference type="GO" id="GO:0010833">
    <property type="term" value="P:telomere maintenance via telomere lengthening"/>
    <property type="evidence" value="ECO:0007669"/>
    <property type="project" value="TreeGrafter"/>
</dbReference>
<dbReference type="PhylomeDB" id="A0A060T1H6"/>
<protein>
    <submittedName>
        <fullName evidence="6">ARAD1C24794p</fullName>
    </submittedName>
</protein>
<feature type="region of interest" description="Disordered" evidence="4">
    <location>
        <begin position="1"/>
        <end position="125"/>
    </location>
</feature>
<feature type="compositionally biased region" description="Low complexity" evidence="4">
    <location>
        <begin position="693"/>
        <end position="737"/>
    </location>
</feature>
<feature type="region of interest" description="Disordered" evidence="4">
    <location>
        <begin position="488"/>
        <end position="551"/>
    </location>
</feature>
<dbReference type="FunFam" id="1.10.10.60:FF:000137">
    <property type="entry name" value="MYB DNA binding protein"/>
    <property type="match status" value="1"/>
</dbReference>
<name>A0A060T1H6_BLAAD</name>
<feature type="compositionally biased region" description="Acidic residues" evidence="4">
    <location>
        <begin position="55"/>
        <end position="72"/>
    </location>
</feature>
<dbReference type="AlphaFoldDB" id="A0A060T1H6"/>
<dbReference type="InterPro" id="IPR052833">
    <property type="entry name" value="Telomeric_DNA-bd_trans-reg"/>
</dbReference>
<keyword evidence="1" id="KW-0238">DNA-binding</keyword>